<dbReference type="EMBL" id="CP146240">
    <property type="protein sequence ID" value="WWS85913.1"/>
    <property type="molecule type" value="Genomic_DNA"/>
</dbReference>
<organism evidence="2 4">
    <name type="scientific">Microbacterium paraoxydans</name>
    <dbReference type="NCBI Taxonomy" id="199592"/>
    <lineage>
        <taxon>Bacteria</taxon>
        <taxon>Bacillati</taxon>
        <taxon>Actinomycetota</taxon>
        <taxon>Actinomycetes</taxon>
        <taxon>Micrococcales</taxon>
        <taxon>Microbacteriaceae</taxon>
        <taxon>Microbacterium</taxon>
    </lineage>
</organism>
<reference evidence="2 4" key="1">
    <citation type="submission" date="2016-10" db="EMBL/GenBank/DDBJ databases">
        <authorList>
            <person name="de Groot N.N."/>
        </authorList>
    </citation>
    <scope>NUCLEOTIDE SEQUENCE [LARGE SCALE GENOMIC DNA]</scope>
    <source>
        <strain evidence="2 4">DSM 15019</strain>
    </source>
</reference>
<evidence type="ECO:0008006" key="6">
    <source>
        <dbReference type="Google" id="ProtNLM"/>
    </source>
</evidence>
<protein>
    <recommendedName>
        <fullName evidence="6">DUF2188 domain-containing protein</fullName>
    </recommendedName>
</protein>
<evidence type="ECO:0000313" key="5">
    <source>
        <dbReference type="Proteomes" id="UP001377573"/>
    </source>
</evidence>
<dbReference type="Proteomes" id="UP001377573">
    <property type="component" value="Chromosome"/>
</dbReference>
<feature type="region of interest" description="Disordered" evidence="1">
    <location>
        <begin position="55"/>
        <end position="75"/>
    </location>
</feature>
<name>A0A1H1TKC1_9MICO</name>
<proteinExistence type="predicted"/>
<dbReference type="EMBL" id="LT629770">
    <property type="protein sequence ID" value="SDS60426.1"/>
    <property type="molecule type" value="Genomic_DNA"/>
</dbReference>
<evidence type="ECO:0000313" key="3">
    <source>
        <dbReference type="EMBL" id="WWS85913.1"/>
    </source>
</evidence>
<dbReference type="GeneID" id="36299385"/>
<accession>A0A1H1TKC1</accession>
<evidence type="ECO:0000313" key="2">
    <source>
        <dbReference type="EMBL" id="SDS60426.1"/>
    </source>
</evidence>
<evidence type="ECO:0000256" key="1">
    <source>
        <dbReference type="SAM" id="MobiDB-lite"/>
    </source>
</evidence>
<dbReference type="Proteomes" id="UP000182126">
    <property type="component" value="Chromosome I"/>
</dbReference>
<dbReference type="AlphaFoldDB" id="A0A1H1TKC1"/>
<evidence type="ECO:0000313" key="4">
    <source>
        <dbReference type="Proteomes" id="UP000182126"/>
    </source>
</evidence>
<gene>
    <name evidence="2" type="ORF">SAMN04489809_2228</name>
    <name evidence="3" type="ORF">V8Z62_06725</name>
</gene>
<dbReference type="RefSeq" id="WP_025104100.1">
    <property type="nucleotide sequence ID" value="NZ_CBDRLF010000004.1"/>
</dbReference>
<keyword evidence="5" id="KW-1185">Reference proteome</keyword>
<reference evidence="3 5" key="2">
    <citation type="submission" date="2024-02" db="EMBL/GenBank/DDBJ databases">
        <authorList>
            <person name="Alasadi S."/>
            <person name="Hussein S.A."/>
        </authorList>
    </citation>
    <scope>NUCLEOTIDE SEQUENCE [LARGE SCALE GENOMIC DNA]</scope>
    <source>
        <strain evidence="3 5">GJ_SRA_44_2022</strain>
    </source>
</reference>
<sequence>MAAGDIETFSRNGIWFNRIQGESHTLGSSFESMEEAVKVGRGAATARQVQHFVRTEEGPSDDVAPNEAHPRDLMW</sequence>